<comment type="caution">
    <text evidence="3">The sequence shown here is derived from an EMBL/GenBank/DDBJ whole genome shotgun (WGS) entry which is preliminary data.</text>
</comment>
<feature type="domain" description="Glycosyltransferase subfamily 4-like N-terminal" evidence="2">
    <location>
        <begin position="17"/>
        <end position="191"/>
    </location>
</feature>
<protein>
    <submittedName>
        <fullName evidence="3">Glycosyltransferase</fullName>
    </submittedName>
</protein>
<dbReference type="Pfam" id="PF00534">
    <property type="entry name" value="Glycos_transf_1"/>
    <property type="match status" value="1"/>
</dbReference>
<evidence type="ECO:0000259" key="1">
    <source>
        <dbReference type="Pfam" id="PF00534"/>
    </source>
</evidence>
<accession>A0A843AN65</accession>
<dbReference type="AlphaFoldDB" id="A0A843AN65"/>
<dbReference type="RefSeq" id="WP_276699248.1">
    <property type="nucleotide sequence ID" value="NZ_JADIIL010000026.1"/>
</dbReference>
<evidence type="ECO:0000313" key="3">
    <source>
        <dbReference type="EMBL" id="MBF4475246.1"/>
    </source>
</evidence>
<dbReference type="EMBL" id="JADIIL010000026">
    <property type="protein sequence ID" value="MBF4475246.1"/>
    <property type="molecule type" value="Genomic_DNA"/>
</dbReference>
<sequence>MKVLQVSNFFKPSFESGGVARSVYNISKALAEKGHNITVFTTNYSMRDVGVETNKPLNVEGMCVYYFNNLRKFFPFKIPPLPYYAPLIVRKEIKNFDMVHIHEHRTLLASIVYFYAKKNGIPYIIQSRGSVLPFYQTRLLKKFYDYCWGNKILKNAKTVIALTKEEVKQYESMGIDKDKIRIIPNSIDCDRKEKLIKGKFRLDHGFSCNEQIILYLGRLDKIKGLDILVEAFADITKDFDNVKLVIVGHESKFMEFLKSLAEKHFIEDKVVFTGPLYGNDKFEAYLDADVYVLPSRYETFPNTVLESCACGTPVVVTDRCGISDLIKDNVGLVVKCEKTSLKVALVELLENDELRDRLSNNCTEFVNNNFNLEKIISKFVEIYKNA</sequence>
<dbReference type="PANTHER" id="PTHR45947:SF3">
    <property type="entry name" value="SULFOQUINOVOSYL TRANSFERASE SQD2"/>
    <property type="match status" value="1"/>
</dbReference>
<proteinExistence type="predicted"/>
<dbReference type="Proteomes" id="UP000606900">
    <property type="component" value="Unassembled WGS sequence"/>
</dbReference>
<dbReference type="Pfam" id="PF13439">
    <property type="entry name" value="Glyco_transf_4"/>
    <property type="match status" value="1"/>
</dbReference>
<reference evidence="3" key="1">
    <citation type="submission" date="2020-10" db="EMBL/GenBank/DDBJ databases">
        <title>Dehalococcoides mccartyi of a TCE/Cr reducing biochatode.</title>
        <authorList>
            <person name="Matturro B."/>
        </authorList>
    </citation>
    <scope>NUCLEOTIDE SEQUENCE</scope>
    <source>
        <strain evidence="3">Bin2</strain>
    </source>
</reference>
<evidence type="ECO:0000313" key="4">
    <source>
        <dbReference type="Proteomes" id="UP000606900"/>
    </source>
</evidence>
<dbReference type="InterPro" id="IPR001296">
    <property type="entry name" value="Glyco_trans_1"/>
</dbReference>
<dbReference type="PANTHER" id="PTHR45947">
    <property type="entry name" value="SULFOQUINOVOSYL TRANSFERASE SQD2"/>
    <property type="match status" value="1"/>
</dbReference>
<dbReference type="InterPro" id="IPR050194">
    <property type="entry name" value="Glycosyltransferase_grp1"/>
</dbReference>
<keyword evidence="3" id="KW-0808">Transferase</keyword>
<organism evidence="3 4">
    <name type="scientific">Methanobacterium formicicum</name>
    <dbReference type="NCBI Taxonomy" id="2162"/>
    <lineage>
        <taxon>Archaea</taxon>
        <taxon>Methanobacteriati</taxon>
        <taxon>Methanobacteriota</taxon>
        <taxon>Methanomada group</taxon>
        <taxon>Methanobacteria</taxon>
        <taxon>Methanobacteriales</taxon>
        <taxon>Methanobacteriaceae</taxon>
        <taxon>Methanobacterium</taxon>
    </lineage>
</organism>
<dbReference type="GO" id="GO:0016757">
    <property type="term" value="F:glycosyltransferase activity"/>
    <property type="evidence" value="ECO:0007669"/>
    <property type="project" value="InterPro"/>
</dbReference>
<dbReference type="Gene3D" id="3.40.50.2000">
    <property type="entry name" value="Glycogen Phosphorylase B"/>
    <property type="match status" value="2"/>
</dbReference>
<gene>
    <name evidence="3" type="ORF">ISP06_07240</name>
</gene>
<name>A0A843AN65_METFO</name>
<feature type="domain" description="Glycosyl transferase family 1" evidence="1">
    <location>
        <begin position="203"/>
        <end position="362"/>
    </location>
</feature>
<evidence type="ECO:0000259" key="2">
    <source>
        <dbReference type="Pfam" id="PF13439"/>
    </source>
</evidence>
<dbReference type="SUPFAM" id="SSF53756">
    <property type="entry name" value="UDP-Glycosyltransferase/glycogen phosphorylase"/>
    <property type="match status" value="1"/>
</dbReference>
<dbReference type="InterPro" id="IPR028098">
    <property type="entry name" value="Glyco_trans_4-like_N"/>
</dbReference>